<evidence type="ECO:0000259" key="1">
    <source>
        <dbReference type="Pfam" id="PF01408"/>
    </source>
</evidence>
<dbReference type="Gene3D" id="3.30.360.10">
    <property type="entry name" value="Dihydrodipicolinate Reductase, domain 2"/>
    <property type="match status" value="1"/>
</dbReference>
<dbReference type="SUPFAM" id="SSF51735">
    <property type="entry name" value="NAD(P)-binding Rossmann-fold domains"/>
    <property type="match status" value="1"/>
</dbReference>
<evidence type="ECO:0000313" key="3">
    <source>
        <dbReference type="EMBL" id="SDI19661.1"/>
    </source>
</evidence>
<dbReference type="EMBL" id="FNEE01000001">
    <property type="protein sequence ID" value="SDI19661.1"/>
    <property type="molecule type" value="Genomic_DNA"/>
</dbReference>
<dbReference type="Proteomes" id="UP000198894">
    <property type="component" value="Unassembled WGS sequence"/>
</dbReference>
<dbReference type="InterPro" id="IPR055170">
    <property type="entry name" value="GFO_IDH_MocA-like_dom"/>
</dbReference>
<dbReference type="AlphaFoldDB" id="A0A1G8ILI6"/>
<sequence>MKIVLAGSSHWHAEMHLDAARFCGAEIAGIWDEDAQHARAFATRHHLPFIADFAKILSGPPDAILLMGHPSTVPARARAVIEAGIPLILEKPAASSTAALAALSELARQHQAFVSVPLPNRFGPAATAFERLRSQGRAGAVAHCQFRLVNGPPQRYAADGVAWVVDPAIVGGGALRNLGIHGVNAALGLATGALRLKTVSIENRIHRAPVEDHALLVLQDAAGALFVVEAGYTFASMRPGGDFEWRIVSENATLIDYGERAFCATLDDGAIIELPIELPATRYRLCMSDTLDRLARKAPPATSIDDYVAAMSLIDAAYEKAGR</sequence>
<dbReference type="InterPro" id="IPR000683">
    <property type="entry name" value="Gfo/Idh/MocA-like_OxRdtase_N"/>
</dbReference>
<dbReference type="InterPro" id="IPR051450">
    <property type="entry name" value="Gfo/Idh/MocA_Oxidoreductases"/>
</dbReference>
<dbReference type="InterPro" id="IPR036291">
    <property type="entry name" value="NAD(P)-bd_dom_sf"/>
</dbReference>
<organism evidence="3 4">
    <name type="scientific">Mesorhizobium muleiense</name>
    <dbReference type="NCBI Taxonomy" id="1004279"/>
    <lineage>
        <taxon>Bacteria</taxon>
        <taxon>Pseudomonadati</taxon>
        <taxon>Pseudomonadota</taxon>
        <taxon>Alphaproteobacteria</taxon>
        <taxon>Hyphomicrobiales</taxon>
        <taxon>Phyllobacteriaceae</taxon>
        <taxon>Mesorhizobium</taxon>
    </lineage>
</organism>
<protein>
    <submittedName>
        <fullName evidence="3">Predicted dehydrogenase</fullName>
    </submittedName>
</protein>
<dbReference type="PANTHER" id="PTHR43377">
    <property type="entry name" value="BILIVERDIN REDUCTASE A"/>
    <property type="match status" value="1"/>
</dbReference>
<dbReference type="RefSeq" id="WP_091590297.1">
    <property type="nucleotide sequence ID" value="NZ_FNEE01000001.1"/>
</dbReference>
<dbReference type="PANTHER" id="PTHR43377:SF1">
    <property type="entry name" value="BILIVERDIN REDUCTASE A"/>
    <property type="match status" value="1"/>
</dbReference>
<reference evidence="4" key="1">
    <citation type="submission" date="2016-10" db="EMBL/GenBank/DDBJ databases">
        <authorList>
            <person name="Varghese N."/>
            <person name="Submissions S."/>
        </authorList>
    </citation>
    <scope>NUCLEOTIDE SEQUENCE [LARGE SCALE GENOMIC DNA]</scope>
    <source>
        <strain evidence="4">CGMCC 1.11022</strain>
    </source>
</reference>
<evidence type="ECO:0000313" key="4">
    <source>
        <dbReference type="Proteomes" id="UP000198894"/>
    </source>
</evidence>
<dbReference type="GO" id="GO:0000166">
    <property type="term" value="F:nucleotide binding"/>
    <property type="evidence" value="ECO:0007669"/>
    <property type="project" value="InterPro"/>
</dbReference>
<evidence type="ECO:0000259" key="2">
    <source>
        <dbReference type="Pfam" id="PF22725"/>
    </source>
</evidence>
<keyword evidence="4" id="KW-1185">Reference proteome</keyword>
<dbReference type="Gene3D" id="3.40.50.720">
    <property type="entry name" value="NAD(P)-binding Rossmann-like Domain"/>
    <property type="match status" value="1"/>
</dbReference>
<dbReference type="SUPFAM" id="SSF55347">
    <property type="entry name" value="Glyceraldehyde-3-phosphate dehydrogenase-like, C-terminal domain"/>
    <property type="match status" value="1"/>
</dbReference>
<feature type="domain" description="GFO/IDH/MocA-like oxidoreductase" evidence="2">
    <location>
        <begin position="131"/>
        <end position="254"/>
    </location>
</feature>
<gene>
    <name evidence="3" type="ORF">SAMN05428953_101412</name>
</gene>
<dbReference type="Pfam" id="PF01408">
    <property type="entry name" value="GFO_IDH_MocA"/>
    <property type="match status" value="1"/>
</dbReference>
<name>A0A1G8ILI6_9HYPH</name>
<accession>A0A1G8ILI6</accession>
<dbReference type="Pfam" id="PF22725">
    <property type="entry name" value="GFO_IDH_MocA_C3"/>
    <property type="match status" value="1"/>
</dbReference>
<proteinExistence type="predicted"/>
<feature type="domain" description="Gfo/Idh/MocA-like oxidoreductase N-terminal" evidence="1">
    <location>
        <begin position="3"/>
        <end position="116"/>
    </location>
</feature>